<dbReference type="Proteomes" id="UP000000763">
    <property type="component" value="Chromosome 2"/>
</dbReference>
<organism evidence="2 3">
    <name type="scientific">Oryza sativa subsp. japonica</name>
    <name type="common">Rice</name>
    <dbReference type="NCBI Taxonomy" id="39947"/>
    <lineage>
        <taxon>Eukaryota</taxon>
        <taxon>Viridiplantae</taxon>
        <taxon>Streptophyta</taxon>
        <taxon>Embryophyta</taxon>
        <taxon>Tracheophyta</taxon>
        <taxon>Spermatophyta</taxon>
        <taxon>Magnoliopsida</taxon>
        <taxon>Liliopsida</taxon>
        <taxon>Poales</taxon>
        <taxon>Poaceae</taxon>
        <taxon>BOP clade</taxon>
        <taxon>Oryzoideae</taxon>
        <taxon>Oryzeae</taxon>
        <taxon>Oryzinae</taxon>
        <taxon>Oryza</taxon>
        <taxon>Oryza sativa</taxon>
    </lineage>
</organism>
<sequence length="67" mass="7590">MAWMRWAAKAVDRTAKFETRARAGSVERSRGREHELCLAALDARGVGRRARQDDAGDDCKRTGTVWR</sequence>
<proteinExistence type="predicted"/>
<reference evidence="2" key="2">
    <citation type="submission" date="2001-08" db="EMBL/GenBank/DDBJ databases">
        <title>Oryza sativa nipponbare(GA3) genomic DNA, chromosome 2, BAC clone:OJ1115_B01.</title>
        <authorList>
            <person name="Sasaki T."/>
            <person name="Matsumoto T."/>
            <person name="Yamamoto K."/>
        </authorList>
    </citation>
    <scope>NUCLEOTIDE SEQUENCE</scope>
</reference>
<gene>
    <name evidence="1" type="ORF">OJ1073_F05.5</name>
    <name evidence="2" type="ORF">OJ1115_B01.16</name>
</gene>
<dbReference type="EMBL" id="AP004000">
    <property type="protein sequence ID" value="BAD15440.1"/>
    <property type="molecule type" value="Genomic_DNA"/>
</dbReference>
<protein>
    <submittedName>
        <fullName evidence="2">Uncharacterized protein</fullName>
    </submittedName>
</protein>
<evidence type="ECO:0000313" key="3">
    <source>
        <dbReference type="Proteomes" id="UP000000763"/>
    </source>
</evidence>
<reference evidence="3" key="3">
    <citation type="journal article" date="2005" name="Nature">
        <title>The map-based sequence of the rice genome.</title>
        <authorList>
            <consortium name="International rice genome sequencing project (IRGSP)"/>
            <person name="Matsumoto T."/>
            <person name="Wu J."/>
            <person name="Kanamori H."/>
            <person name="Katayose Y."/>
            <person name="Fujisawa M."/>
            <person name="Namiki N."/>
            <person name="Mizuno H."/>
            <person name="Yamamoto K."/>
            <person name="Antonio B.A."/>
            <person name="Baba T."/>
            <person name="Sakata K."/>
            <person name="Nagamura Y."/>
            <person name="Aoki H."/>
            <person name="Arikawa K."/>
            <person name="Arita K."/>
            <person name="Bito T."/>
            <person name="Chiden Y."/>
            <person name="Fujitsuka N."/>
            <person name="Fukunaka R."/>
            <person name="Hamada M."/>
            <person name="Harada C."/>
            <person name="Hayashi A."/>
            <person name="Hijishita S."/>
            <person name="Honda M."/>
            <person name="Hosokawa S."/>
            <person name="Ichikawa Y."/>
            <person name="Idonuma A."/>
            <person name="Iijima M."/>
            <person name="Ikeda M."/>
            <person name="Ikeno M."/>
            <person name="Ito K."/>
            <person name="Ito S."/>
            <person name="Ito T."/>
            <person name="Ito Y."/>
            <person name="Ito Y."/>
            <person name="Iwabuchi A."/>
            <person name="Kamiya K."/>
            <person name="Karasawa W."/>
            <person name="Kurita K."/>
            <person name="Katagiri S."/>
            <person name="Kikuta A."/>
            <person name="Kobayashi H."/>
            <person name="Kobayashi N."/>
            <person name="Machita K."/>
            <person name="Maehara T."/>
            <person name="Masukawa M."/>
            <person name="Mizubayashi T."/>
            <person name="Mukai Y."/>
            <person name="Nagasaki H."/>
            <person name="Nagata Y."/>
            <person name="Naito S."/>
            <person name="Nakashima M."/>
            <person name="Nakama Y."/>
            <person name="Nakamichi Y."/>
            <person name="Nakamura M."/>
            <person name="Meguro A."/>
            <person name="Negishi M."/>
            <person name="Ohta I."/>
            <person name="Ohta T."/>
            <person name="Okamoto M."/>
            <person name="Ono N."/>
            <person name="Saji S."/>
            <person name="Sakaguchi M."/>
            <person name="Sakai K."/>
            <person name="Shibata M."/>
            <person name="Shimokawa T."/>
            <person name="Song J."/>
            <person name="Takazaki Y."/>
            <person name="Terasawa K."/>
            <person name="Tsugane M."/>
            <person name="Tsuji K."/>
            <person name="Ueda S."/>
            <person name="Waki K."/>
            <person name="Yamagata H."/>
            <person name="Yamamoto M."/>
            <person name="Yamamoto S."/>
            <person name="Yamane H."/>
            <person name="Yoshiki S."/>
            <person name="Yoshihara R."/>
            <person name="Yukawa K."/>
            <person name="Zhong H."/>
            <person name="Yano M."/>
            <person name="Yuan Q."/>
            <person name="Ouyang S."/>
            <person name="Liu J."/>
            <person name="Jones K.M."/>
            <person name="Gansberger K."/>
            <person name="Moffat K."/>
            <person name="Hill J."/>
            <person name="Bera J."/>
            <person name="Fadrosh D."/>
            <person name="Jin S."/>
            <person name="Johri S."/>
            <person name="Kim M."/>
            <person name="Overton L."/>
            <person name="Reardon M."/>
            <person name="Tsitrin T."/>
            <person name="Vuong H."/>
            <person name="Weaver B."/>
            <person name="Ciecko A."/>
            <person name="Tallon L."/>
            <person name="Jackson J."/>
            <person name="Pai G."/>
            <person name="Aken S.V."/>
            <person name="Utterback T."/>
            <person name="Reidmuller S."/>
            <person name="Feldblyum T."/>
            <person name="Hsiao J."/>
            <person name="Zismann V."/>
            <person name="Iobst S."/>
            <person name="de Vazeille A.R."/>
            <person name="Buell C.R."/>
            <person name="Ying K."/>
            <person name="Li Y."/>
            <person name="Lu T."/>
            <person name="Huang Y."/>
            <person name="Zhao Q."/>
            <person name="Feng Q."/>
            <person name="Zhang L."/>
            <person name="Zhu J."/>
            <person name="Weng Q."/>
            <person name="Mu J."/>
            <person name="Lu Y."/>
            <person name="Fan D."/>
            <person name="Liu Y."/>
            <person name="Guan J."/>
            <person name="Zhang Y."/>
            <person name="Yu S."/>
            <person name="Liu X."/>
            <person name="Zhang Y."/>
            <person name="Hong G."/>
            <person name="Han B."/>
            <person name="Choisne N."/>
            <person name="Demange N."/>
            <person name="Orjeda G."/>
            <person name="Samain S."/>
            <person name="Cattolico L."/>
            <person name="Pelletier E."/>
            <person name="Couloux A."/>
            <person name="Segurens B."/>
            <person name="Wincker P."/>
            <person name="D'Hont A."/>
            <person name="Scarpelli C."/>
            <person name="Weissenbach J."/>
            <person name="Salanoubat M."/>
            <person name="Quetier F."/>
            <person name="Yu Y."/>
            <person name="Kim H.R."/>
            <person name="Rambo T."/>
            <person name="Currie J."/>
            <person name="Collura K."/>
            <person name="Luo M."/>
            <person name="Yang T."/>
            <person name="Ammiraju J.S.S."/>
            <person name="Engler F."/>
            <person name="Soderlund C."/>
            <person name="Wing R.A."/>
            <person name="Palmer L.E."/>
            <person name="de la Bastide M."/>
            <person name="Spiegel L."/>
            <person name="Nascimento L."/>
            <person name="Zutavern T."/>
            <person name="O'Shaughnessy A."/>
            <person name="Dike S."/>
            <person name="Dedhia N."/>
            <person name="Preston R."/>
            <person name="Balija V."/>
            <person name="McCombie W.R."/>
            <person name="Chow T."/>
            <person name="Chen H."/>
            <person name="Chung M."/>
            <person name="Chen C."/>
            <person name="Shaw J."/>
            <person name="Wu H."/>
            <person name="Hsiao K."/>
            <person name="Chao Y."/>
            <person name="Chu M."/>
            <person name="Cheng C."/>
            <person name="Hour A."/>
            <person name="Lee P."/>
            <person name="Lin S."/>
            <person name="Lin Y."/>
            <person name="Liou J."/>
            <person name="Liu S."/>
            <person name="Hsing Y."/>
            <person name="Raghuvanshi S."/>
            <person name="Mohanty A."/>
            <person name="Bharti A.K."/>
            <person name="Gaur A."/>
            <person name="Gupta V."/>
            <person name="Kumar D."/>
            <person name="Ravi V."/>
            <person name="Vij S."/>
            <person name="Kapur A."/>
            <person name="Khurana P."/>
            <person name="Khurana P."/>
            <person name="Khurana J.P."/>
            <person name="Tyagi A.K."/>
            <person name="Gaikwad K."/>
            <person name="Singh A."/>
            <person name="Dalal V."/>
            <person name="Srivastava S."/>
            <person name="Dixit A."/>
            <person name="Pal A.K."/>
            <person name="Ghazi I.A."/>
            <person name="Yadav M."/>
            <person name="Pandit A."/>
            <person name="Bhargava A."/>
            <person name="Sureshbabu K."/>
            <person name="Batra K."/>
            <person name="Sharma T.R."/>
            <person name="Mohapatra T."/>
            <person name="Singh N.K."/>
            <person name="Messing J."/>
            <person name="Nelson A.B."/>
            <person name="Fuks G."/>
            <person name="Kavchok S."/>
            <person name="Keizer G."/>
            <person name="Linton E."/>
            <person name="Llaca V."/>
            <person name="Song R."/>
            <person name="Tanyolac B."/>
            <person name="Young S."/>
            <person name="Ho-Il K."/>
            <person name="Hahn J.H."/>
            <person name="Sangsakoo G."/>
            <person name="Vanavichit A."/>
            <person name="de Mattos Luiz.A.T."/>
            <person name="Zimmer P.D."/>
            <person name="Malone G."/>
            <person name="Dellagostin O."/>
            <person name="de Oliveira A.C."/>
            <person name="Bevan M."/>
            <person name="Bancroft I."/>
            <person name="Minx P."/>
            <person name="Cordum H."/>
            <person name="Wilson R."/>
            <person name="Cheng Z."/>
            <person name="Jin W."/>
            <person name="Jiang J."/>
            <person name="Leong S.A."/>
            <person name="Iwama H."/>
            <person name="Gojobori T."/>
            <person name="Itoh T."/>
            <person name="Niimura Y."/>
            <person name="Fujii Y."/>
            <person name="Habara T."/>
            <person name="Sakai H."/>
            <person name="Sato Y."/>
            <person name="Wilson G."/>
            <person name="Kumar K."/>
            <person name="McCouch S."/>
            <person name="Juretic N."/>
            <person name="Hoen D."/>
            <person name="Wright S."/>
            <person name="Bruskiewich R."/>
            <person name="Bureau T."/>
            <person name="Miyao A."/>
            <person name="Hirochika H."/>
            <person name="Nishikawa T."/>
            <person name="Kadowaki K."/>
            <person name="Sugiura M."/>
            <person name="Burr B."/>
            <person name="Sasaki T."/>
        </authorList>
    </citation>
    <scope>NUCLEOTIDE SEQUENCE [LARGE SCALE GENOMIC DNA]</scope>
    <source>
        <strain evidence="3">cv. Nipponbare</strain>
    </source>
</reference>
<reference evidence="1" key="1">
    <citation type="submission" date="2001-08" db="EMBL/GenBank/DDBJ databases">
        <title>Oryza sativa nipponbare(GA3) genomic DNA, chromosome 2, BAC clone:OJ1073_F05.</title>
        <authorList>
            <person name="Sasaki T."/>
            <person name="Matsumoto T."/>
            <person name="Yamamoto K."/>
        </authorList>
    </citation>
    <scope>NUCLEOTIDE SEQUENCE</scope>
</reference>
<reference evidence="3" key="4">
    <citation type="journal article" date="2008" name="Nucleic Acids Res.">
        <title>The rice annotation project database (RAP-DB): 2008 update.</title>
        <authorList>
            <consortium name="The rice annotation project (RAP)"/>
        </authorList>
    </citation>
    <scope>GENOME REANNOTATION</scope>
    <source>
        <strain evidence="3">cv. Nipponbare</strain>
    </source>
</reference>
<name>Q6ZIH0_ORYSJ</name>
<accession>Q6ZIH0</accession>
<evidence type="ECO:0000313" key="1">
    <source>
        <dbReference type="EMBL" id="BAD15410.1"/>
    </source>
</evidence>
<dbReference type="EMBL" id="AP003990">
    <property type="protein sequence ID" value="BAD15410.1"/>
    <property type="molecule type" value="Genomic_DNA"/>
</dbReference>
<dbReference type="AlphaFoldDB" id="Q6ZIH0"/>
<evidence type="ECO:0000313" key="2">
    <source>
        <dbReference type="EMBL" id="BAD15440.1"/>
    </source>
</evidence>